<evidence type="ECO:0000313" key="2">
    <source>
        <dbReference type="EMBL" id="PXW76361.1"/>
    </source>
</evidence>
<dbReference type="Pfam" id="PF02698">
    <property type="entry name" value="DUF218"/>
    <property type="match status" value="1"/>
</dbReference>
<dbReference type="InterPro" id="IPR003848">
    <property type="entry name" value="DUF218"/>
</dbReference>
<dbReference type="PANTHER" id="PTHR30336">
    <property type="entry name" value="INNER MEMBRANE PROTEIN, PROBABLE PERMEASE"/>
    <property type="match status" value="1"/>
</dbReference>
<keyword evidence="3" id="KW-1185">Reference proteome</keyword>
<dbReference type="GO" id="GO:0005886">
    <property type="term" value="C:plasma membrane"/>
    <property type="evidence" value="ECO:0007669"/>
    <property type="project" value="TreeGrafter"/>
</dbReference>
<comment type="caution">
    <text evidence="2">The sequence shown here is derived from an EMBL/GenBank/DDBJ whole genome shotgun (WGS) entry which is preliminary data.</text>
</comment>
<proteinExistence type="predicted"/>
<name>A0A2V3V635_9SPHN</name>
<sequence>MIVRLLSSVLLAWILGFAWFAILLPQPLGDQQTDAVVVPTGGPLRIDRGLEALRNKWAERMLISGVDRDVRPAELSAQYPGSVALFDCCVDLGFRAYDTRSNGLETARWAKQRKVRSVRLVTTDWHMRRAEYELHRALPDDIAIYPDAVASKPSLMTLWREYNKLVLRVLAGLFGV</sequence>
<dbReference type="EMBL" id="QJJM01000005">
    <property type="protein sequence ID" value="PXW76361.1"/>
    <property type="molecule type" value="Genomic_DNA"/>
</dbReference>
<dbReference type="Proteomes" id="UP000248014">
    <property type="component" value="Unassembled WGS sequence"/>
</dbReference>
<feature type="domain" description="DUF218" evidence="1">
    <location>
        <begin position="34"/>
        <end position="162"/>
    </location>
</feature>
<organism evidence="2 3">
    <name type="scientific">Blastomonas natatoria</name>
    <dbReference type="NCBI Taxonomy" id="34015"/>
    <lineage>
        <taxon>Bacteria</taxon>
        <taxon>Pseudomonadati</taxon>
        <taxon>Pseudomonadota</taxon>
        <taxon>Alphaproteobacteria</taxon>
        <taxon>Sphingomonadales</taxon>
        <taxon>Sphingomonadaceae</taxon>
        <taxon>Blastomonas</taxon>
    </lineage>
</organism>
<dbReference type="RefSeq" id="WP_110298411.1">
    <property type="nucleotide sequence ID" value="NZ_QJJM01000005.1"/>
</dbReference>
<dbReference type="PANTHER" id="PTHR30336:SF4">
    <property type="entry name" value="ENVELOPE BIOGENESIS FACTOR ELYC"/>
    <property type="match status" value="1"/>
</dbReference>
<evidence type="ECO:0000259" key="1">
    <source>
        <dbReference type="Pfam" id="PF02698"/>
    </source>
</evidence>
<gene>
    <name evidence="2" type="ORF">C7451_105134</name>
</gene>
<dbReference type="GO" id="GO:0043164">
    <property type="term" value="P:Gram-negative-bacterium-type cell wall biogenesis"/>
    <property type="evidence" value="ECO:0007669"/>
    <property type="project" value="TreeGrafter"/>
</dbReference>
<dbReference type="OrthoDB" id="9812311at2"/>
<accession>A0A2V3V635</accession>
<reference evidence="2 3" key="1">
    <citation type="submission" date="2018-05" db="EMBL/GenBank/DDBJ databases">
        <title>Genomic Encyclopedia of Type Strains, Phase IV (KMG-IV): sequencing the most valuable type-strain genomes for metagenomic binning, comparative biology and taxonomic classification.</title>
        <authorList>
            <person name="Goeker M."/>
        </authorList>
    </citation>
    <scope>NUCLEOTIDE SEQUENCE [LARGE SCALE GENOMIC DNA]</scope>
    <source>
        <strain evidence="2 3">DSM 3183</strain>
    </source>
</reference>
<protein>
    <submittedName>
        <fullName evidence="2">DUF218 domain-containing protein</fullName>
    </submittedName>
</protein>
<dbReference type="CDD" id="cd06259">
    <property type="entry name" value="YdcF-like"/>
    <property type="match status" value="1"/>
</dbReference>
<dbReference type="GO" id="GO:0000270">
    <property type="term" value="P:peptidoglycan metabolic process"/>
    <property type="evidence" value="ECO:0007669"/>
    <property type="project" value="TreeGrafter"/>
</dbReference>
<dbReference type="InterPro" id="IPR051599">
    <property type="entry name" value="Cell_Envelope_Assoc"/>
</dbReference>
<dbReference type="AlphaFoldDB" id="A0A2V3V635"/>
<evidence type="ECO:0000313" key="3">
    <source>
        <dbReference type="Proteomes" id="UP000248014"/>
    </source>
</evidence>